<keyword evidence="6 16" id="KW-0808">Transferase</keyword>
<dbReference type="Pfam" id="PF08242">
    <property type="entry name" value="Methyltransf_12"/>
    <property type="match status" value="1"/>
</dbReference>
<dbReference type="PANTHER" id="PTHR22809">
    <property type="entry name" value="METHYLTRANSFERASE-RELATED"/>
    <property type="match status" value="1"/>
</dbReference>
<accession>A0A210Q0S9</accession>
<evidence type="ECO:0000256" key="13">
    <source>
        <dbReference type="ARBA" id="ARBA00079889"/>
    </source>
</evidence>
<dbReference type="SUPFAM" id="SSF53335">
    <property type="entry name" value="S-adenosyl-L-methionine-dependent methyltransferases"/>
    <property type="match status" value="1"/>
</dbReference>
<evidence type="ECO:0000256" key="5">
    <source>
        <dbReference type="ARBA" id="ARBA00022603"/>
    </source>
</evidence>
<keyword evidence="5 16" id="KW-0489">Methyltransferase</keyword>
<dbReference type="InterPro" id="IPR013217">
    <property type="entry name" value="Methyltransf_12"/>
</dbReference>
<name>A0A210Q0S9_MIZYE</name>
<evidence type="ECO:0000256" key="11">
    <source>
        <dbReference type="ARBA" id="ARBA00065134"/>
    </source>
</evidence>
<evidence type="ECO:0000256" key="10">
    <source>
        <dbReference type="ARBA" id="ARBA00058280"/>
    </source>
</evidence>
<evidence type="ECO:0000256" key="12">
    <source>
        <dbReference type="ARBA" id="ARBA00067376"/>
    </source>
</evidence>
<keyword evidence="4" id="KW-0963">Cytoplasm</keyword>
<evidence type="ECO:0000313" key="16">
    <source>
        <dbReference type="EMBL" id="OWF42350.1"/>
    </source>
</evidence>
<dbReference type="PANTHER" id="PTHR22809:SF5">
    <property type="entry name" value="TRNA N(3)-METHYLCYTIDINE METHYLTRANSFERASE METTL6"/>
    <property type="match status" value="1"/>
</dbReference>
<comment type="similarity">
    <text evidence="3">Belongs to the methyltransferase superfamily. METL family.</text>
</comment>
<comment type="catalytic activity">
    <reaction evidence="9">
        <text>cytidine(32) in tRNA(Ser) + S-adenosyl-L-methionine = N(3)-methylcytidine(32) in tRNA(Ser) + S-adenosyl-L-homocysteine + H(+)</text>
        <dbReference type="Rhea" id="RHEA:50956"/>
        <dbReference type="Rhea" id="RHEA-COMP:12849"/>
        <dbReference type="Rhea" id="RHEA-COMP:12851"/>
        <dbReference type="ChEBI" id="CHEBI:15378"/>
        <dbReference type="ChEBI" id="CHEBI:57856"/>
        <dbReference type="ChEBI" id="CHEBI:59789"/>
        <dbReference type="ChEBI" id="CHEBI:74894"/>
        <dbReference type="ChEBI" id="CHEBI:82748"/>
    </reaction>
    <physiologicalReaction direction="left-to-right" evidence="9">
        <dbReference type="Rhea" id="RHEA:50957"/>
    </physiologicalReaction>
</comment>
<protein>
    <recommendedName>
        <fullName evidence="12">tRNA N(3)-cytidine methyltransferase METTL6</fullName>
    </recommendedName>
    <alternativeName>
        <fullName evidence="13">Methyltransferase-like protein 6</fullName>
    </alternativeName>
</protein>
<dbReference type="Proteomes" id="UP000242188">
    <property type="component" value="Unassembled WGS sequence"/>
</dbReference>
<dbReference type="GO" id="GO:0052735">
    <property type="term" value="F:tRNA (cytidine-3-)-methyltransferase activity"/>
    <property type="evidence" value="ECO:0007669"/>
    <property type="project" value="UniProtKB-ARBA"/>
</dbReference>
<evidence type="ECO:0000313" key="17">
    <source>
        <dbReference type="Proteomes" id="UP000242188"/>
    </source>
</evidence>
<evidence type="ECO:0000259" key="15">
    <source>
        <dbReference type="Pfam" id="PF08242"/>
    </source>
</evidence>
<dbReference type="STRING" id="6573.A0A210Q0S9"/>
<sequence length="410" mass="46099">MCLETHESSGHPLKMDNCYADGGGDNTSIVGHSARVLTAEEKHKLEKDDKLVSDFKRNKYEIEAKKNWDLFYKRNTTKFFKDRHWTTREFDMLCGNIGDSSDKRIILEVGCGVGNFIFPLLEQDSSLYFHACDFSPRAVQFVKENPLYDPKRCNAFQCDITSDPLTNQMPDNSVHLVSMIFVLSAIHPDKMAAALSNISKVLRPGGFLLFRDYGLYDYAMLRFQPGHKLSENFYVRQDGTRAFYFTTELLTELVTEAGFIVRECDYVQRETVNKKEGLSVPRIFVQGKFVKPNLKDSSTAKEGDCFADCKSLNDGSTGCHTDSQRTNECVPETKIHTDPTCDHVSGSQICTDIIGNVSGLQICTDSAENVSESHICTDSAENVSESQICADSTENVSHPHRTELPENLIK</sequence>
<proteinExistence type="inferred from homology"/>
<dbReference type="GO" id="GO:0005737">
    <property type="term" value="C:cytoplasm"/>
    <property type="evidence" value="ECO:0007669"/>
    <property type="project" value="UniProtKB-SubCell"/>
</dbReference>
<organism evidence="16 17">
    <name type="scientific">Mizuhopecten yessoensis</name>
    <name type="common">Japanese scallop</name>
    <name type="synonym">Patinopecten yessoensis</name>
    <dbReference type="NCBI Taxonomy" id="6573"/>
    <lineage>
        <taxon>Eukaryota</taxon>
        <taxon>Metazoa</taxon>
        <taxon>Spiralia</taxon>
        <taxon>Lophotrochozoa</taxon>
        <taxon>Mollusca</taxon>
        <taxon>Bivalvia</taxon>
        <taxon>Autobranchia</taxon>
        <taxon>Pteriomorphia</taxon>
        <taxon>Pectinida</taxon>
        <taxon>Pectinoidea</taxon>
        <taxon>Pectinidae</taxon>
        <taxon>Mizuhopecten</taxon>
    </lineage>
</organism>
<dbReference type="GO" id="GO:0030488">
    <property type="term" value="P:tRNA methylation"/>
    <property type="evidence" value="ECO:0007669"/>
    <property type="project" value="UniProtKB-ARBA"/>
</dbReference>
<evidence type="ECO:0000256" key="3">
    <source>
        <dbReference type="ARBA" id="ARBA00009725"/>
    </source>
</evidence>
<dbReference type="FunFam" id="3.40.50.150:FF:000279">
    <property type="entry name" value="Methyltransferase-like protein"/>
    <property type="match status" value="1"/>
</dbReference>
<gene>
    <name evidence="16" type="ORF">KP79_PYT19436</name>
</gene>
<evidence type="ECO:0000256" key="9">
    <source>
        <dbReference type="ARBA" id="ARBA00050646"/>
    </source>
</evidence>
<evidence type="ECO:0000256" key="2">
    <source>
        <dbReference type="ARBA" id="ARBA00004496"/>
    </source>
</evidence>
<dbReference type="InterPro" id="IPR026113">
    <property type="entry name" value="METTL2/6/8-like"/>
</dbReference>
<dbReference type="CDD" id="cd02440">
    <property type="entry name" value="AdoMet_MTases"/>
    <property type="match status" value="1"/>
</dbReference>
<comment type="caution">
    <text evidence="16">The sequence shown here is derived from an EMBL/GenBank/DDBJ whole genome shotgun (WGS) entry which is preliminary data.</text>
</comment>
<dbReference type="GO" id="GO:0005634">
    <property type="term" value="C:nucleus"/>
    <property type="evidence" value="ECO:0007669"/>
    <property type="project" value="UniProtKB-SubCell"/>
</dbReference>
<evidence type="ECO:0000256" key="6">
    <source>
        <dbReference type="ARBA" id="ARBA00022679"/>
    </source>
</evidence>
<keyword evidence="7" id="KW-0819">tRNA processing</keyword>
<keyword evidence="8" id="KW-0539">Nucleus</keyword>
<evidence type="ECO:0000256" key="7">
    <source>
        <dbReference type="ARBA" id="ARBA00022694"/>
    </source>
</evidence>
<feature type="compositionally biased region" description="Basic and acidic residues" evidence="14">
    <location>
        <begin position="400"/>
        <end position="410"/>
    </location>
</feature>
<evidence type="ECO:0000256" key="8">
    <source>
        <dbReference type="ARBA" id="ARBA00023242"/>
    </source>
</evidence>
<dbReference type="Gene3D" id="3.40.50.150">
    <property type="entry name" value="Vaccinia Virus protein VP39"/>
    <property type="match status" value="1"/>
</dbReference>
<evidence type="ECO:0000256" key="1">
    <source>
        <dbReference type="ARBA" id="ARBA00004123"/>
    </source>
</evidence>
<dbReference type="AlphaFoldDB" id="A0A210Q0S9"/>
<comment type="subcellular location">
    <subcellularLocation>
        <location evidence="2">Cytoplasm</location>
    </subcellularLocation>
    <subcellularLocation>
        <location evidence="1">Nucleus</location>
    </subcellularLocation>
</comment>
<evidence type="ECO:0000256" key="14">
    <source>
        <dbReference type="SAM" id="MobiDB-lite"/>
    </source>
</evidence>
<feature type="domain" description="Methyltransferase type 12" evidence="15">
    <location>
        <begin position="107"/>
        <end position="208"/>
    </location>
</feature>
<dbReference type="EMBL" id="NEDP02005295">
    <property type="protein sequence ID" value="OWF42350.1"/>
    <property type="molecule type" value="Genomic_DNA"/>
</dbReference>
<evidence type="ECO:0000256" key="4">
    <source>
        <dbReference type="ARBA" id="ARBA00022490"/>
    </source>
</evidence>
<keyword evidence="17" id="KW-1185">Reference proteome</keyword>
<comment type="function">
    <text evidence="10">S-adenosyl-L-methionine-dependent methyltransferase that mediates N(3)-methylcytidine modification of residue 32 of the tRNA anticodon loop of tRNA(Ser), including tRNA(Ser)(UGA) and tRNA(Ser)(GCU). Interaction with SARS1/SerRS is required for N(3)-methylcytidine methylation.</text>
</comment>
<dbReference type="OrthoDB" id="417697at2759"/>
<comment type="subunit">
    <text evidence="11">Monomer. Interacts with SARS1/SerRS; interaction is mediated via tRNA(Ser) and is required for N(3)-methylcytidine methylation.</text>
</comment>
<dbReference type="InterPro" id="IPR029063">
    <property type="entry name" value="SAM-dependent_MTases_sf"/>
</dbReference>
<reference evidence="16 17" key="1">
    <citation type="journal article" date="2017" name="Nat. Ecol. Evol.">
        <title>Scallop genome provides insights into evolution of bilaterian karyotype and development.</title>
        <authorList>
            <person name="Wang S."/>
            <person name="Zhang J."/>
            <person name="Jiao W."/>
            <person name="Li J."/>
            <person name="Xun X."/>
            <person name="Sun Y."/>
            <person name="Guo X."/>
            <person name="Huan P."/>
            <person name="Dong B."/>
            <person name="Zhang L."/>
            <person name="Hu X."/>
            <person name="Sun X."/>
            <person name="Wang J."/>
            <person name="Zhao C."/>
            <person name="Wang Y."/>
            <person name="Wang D."/>
            <person name="Huang X."/>
            <person name="Wang R."/>
            <person name="Lv J."/>
            <person name="Li Y."/>
            <person name="Zhang Z."/>
            <person name="Liu B."/>
            <person name="Lu W."/>
            <person name="Hui Y."/>
            <person name="Liang J."/>
            <person name="Zhou Z."/>
            <person name="Hou R."/>
            <person name="Li X."/>
            <person name="Liu Y."/>
            <person name="Li H."/>
            <person name="Ning X."/>
            <person name="Lin Y."/>
            <person name="Zhao L."/>
            <person name="Xing Q."/>
            <person name="Dou J."/>
            <person name="Li Y."/>
            <person name="Mao J."/>
            <person name="Guo H."/>
            <person name="Dou H."/>
            <person name="Li T."/>
            <person name="Mu C."/>
            <person name="Jiang W."/>
            <person name="Fu Q."/>
            <person name="Fu X."/>
            <person name="Miao Y."/>
            <person name="Liu J."/>
            <person name="Yu Q."/>
            <person name="Li R."/>
            <person name="Liao H."/>
            <person name="Li X."/>
            <person name="Kong Y."/>
            <person name="Jiang Z."/>
            <person name="Chourrout D."/>
            <person name="Li R."/>
            <person name="Bao Z."/>
        </authorList>
    </citation>
    <scope>NUCLEOTIDE SEQUENCE [LARGE SCALE GENOMIC DNA]</scope>
    <source>
        <strain evidence="16 17">PY_sf001</strain>
    </source>
</reference>
<feature type="region of interest" description="Disordered" evidence="14">
    <location>
        <begin position="390"/>
        <end position="410"/>
    </location>
</feature>